<reference evidence="1 2" key="1">
    <citation type="journal article" date="2013" name="Genome Biol. Evol.">
        <title>Genomes of Stigonematalean cyanobacteria (subsection V) and the evolution of oxygenic photosynthesis from prokaryotes to plastids.</title>
        <authorList>
            <person name="Dagan T."/>
            <person name="Roettger M."/>
            <person name="Stucken K."/>
            <person name="Landan G."/>
            <person name="Koch R."/>
            <person name="Major P."/>
            <person name="Gould S.B."/>
            <person name="Goremykin V.V."/>
            <person name="Rippka R."/>
            <person name="Tandeau de Marsac N."/>
            <person name="Gugger M."/>
            <person name="Lockhart P.J."/>
            <person name="Allen J.F."/>
            <person name="Brune I."/>
            <person name="Maus I."/>
            <person name="Puhler A."/>
            <person name="Martin W.F."/>
        </authorList>
    </citation>
    <scope>NUCLEOTIDE SEQUENCE [LARGE SCALE GENOMIC DNA]</scope>
    <source>
        <strain evidence="1 2">PCC 7110</strain>
    </source>
</reference>
<dbReference type="EMBL" id="ANNX02000026">
    <property type="protein sequence ID" value="KYC40785.1"/>
    <property type="molecule type" value="Genomic_DNA"/>
</dbReference>
<gene>
    <name evidence="1" type="ORF">WA1_24470</name>
</gene>
<proteinExistence type="predicted"/>
<protein>
    <submittedName>
        <fullName evidence="1">Uncharacterized protein</fullName>
    </submittedName>
</protein>
<keyword evidence="2" id="KW-1185">Reference proteome</keyword>
<evidence type="ECO:0000313" key="2">
    <source>
        <dbReference type="Proteomes" id="UP000076925"/>
    </source>
</evidence>
<evidence type="ECO:0000313" key="1">
    <source>
        <dbReference type="EMBL" id="KYC40785.1"/>
    </source>
</evidence>
<dbReference type="Proteomes" id="UP000076925">
    <property type="component" value="Unassembled WGS sequence"/>
</dbReference>
<dbReference type="RefSeq" id="WP_017739910.1">
    <property type="nucleotide sequence ID" value="NZ_KQ976354.1"/>
</dbReference>
<sequence length="70" mass="8026">MFFPSIKQIAKLEERRQILENMLEVRFGSLDSELITLVSAISALPVKEFTLLLIQLSREELIARFSTQSS</sequence>
<organism evidence="1 2">
    <name type="scientific">Scytonema hofmannii PCC 7110</name>
    <dbReference type="NCBI Taxonomy" id="128403"/>
    <lineage>
        <taxon>Bacteria</taxon>
        <taxon>Bacillati</taxon>
        <taxon>Cyanobacteriota</taxon>
        <taxon>Cyanophyceae</taxon>
        <taxon>Nostocales</taxon>
        <taxon>Scytonemataceae</taxon>
        <taxon>Scytonema</taxon>
    </lineage>
</organism>
<comment type="caution">
    <text evidence="1">The sequence shown here is derived from an EMBL/GenBank/DDBJ whole genome shotgun (WGS) entry which is preliminary data.</text>
</comment>
<accession>A0A139X800</accession>
<dbReference type="AlphaFoldDB" id="A0A139X800"/>
<name>A0A139X800_9CYAN</name>